<feature type="compositionally biased region" description="Gly residues" evidence="1">
    <location>
        <begin position="111"/>
        <end position="125"/>
    </location>
</feature>
<evidence type="ECO:0000256" key="1">
    <source>
        <dbReference type="SAM" id="MobiDB-lite"/>
    </source>
</evidence>
<evidence type="ECO:0000313" key="3">
    <source>
        <dbReference type="RefSeq" id="XP_054938161.1"/>
    </source>
</evidence>
<feature type="region of interest" description="Disordered" evidence="1">
    <location>
        <begin position="263"/>
        <end position="307"/>
    </location>
</feature>
<dbReference type="Proteomes" id="UP000248484">
    <property type="component" value="Unplaced"/>
</dbReference>
<dbReference type="RefSeq" id="XP_054938161.1">
    <property type="nucleotide sequence ID" value="XM_055082186.1"/>
</dbReference>
<feature type="region of interest" description="Disordered" evidence="1">
    <location>
        <begin position="43"/>
        <end position="125"/>
    </location>
</feature>
<sequence>MVSILGQEQVYQFLQKPISLAGAEGVIPTEKPASRVPREAALGAGGKCASGSVGTRESGGLAAGCGARTPPRPGPPRGEDELGPGGGAGLQKRGTELGRGGPARVDQGPPGVRGVGGGAPELGRPGGLWSLRRRLVRGGAGWAAVSPGRASSPVARRGPRRPLPETSNVPEPGEPSHPVRLPHSLSDEPEDHIFAVSSPVTMVTLPPQHSYLLWVQYDWPSSGVGKNSVTAIGTAQRAHSPRAFSRGRCNCGRMVREMQHCCSEEGGRRPRAKDYGVPPEAGKGEETDPPLEPWKEHSAPYPLILAQ</sequence>
<reference evidence="3" key="1">
    <citation type="submission" date="2025-08" db="UniProtKB">
        <authorList>
            <consortium name="RefSeq"/>
        </authorList>
    </citation>
    <scope>IDENTIFICATION</scope>
    <source>
        <tissue evidence="3">Muscle</tissue>
    </source>
</reference>
<protein>
    <submittedName>
        <fullName evidence="3">Uncharacterized protein</fullName>
    </submittedName>
</protein>
<accession>A0A9W2WFY1</accession>
<feature type="region of interest" description="Disordered" evidence="1">
    <location>
        <begin position="142"/>
        <end position="185"/>
    </location>
</feature>
<dbReference type="AlphaFoldDB" id="A0A9W2WFY1"/>
<organism evidence="2 3">
    <name type="scientific">Physeter macrocephalus</name>
    <name type="common">Sperm whale</name>
    <name type="synonym">Physeter catodon</name>
    <dbReference type="NCBI Taxonomy" id="9755"/>
    <lineage>
        <taxon>Eukaryota</taxon>
        <taxon>Metazoa</taxon>
        <taxon>Chordata</taxon>
        <taxon>Craniata</taxon>
        <taxon>Vertebrata</taxon>
        <taxon>Euteleostomi</taxon>
        <taxon>Mammalia</taxon>
        <taxon>Eutheria</taxon>
        <taxon>Laurasiatheria</taxon>
        <taxon>Artiodactyla</taxon>
        <taxon>Whippomorpha</taxon>
        <taxon>Cetacea</taxon>
        <taxon>Odontoceti</taxon>
        <taxon>Physeteridae</taxon>
        <taxon>Physeter</taxon>
    </lineage>
</organism>
<evidence type="ECO:0000313" key="2">
    <source>
        <dbReference type="Proteomes" id="UP000248484"/>
    </source>
</evidence>
<keyword evidence="2" id="KW-1185">Reference proteome</keyword>
<dbReference type="GeneID" id="102979674"/>
<feature type="compositionally biased region" description="Basic and acidic residues" evidence="1">
    <location>
        <begin position="263"/>
        <end position="274"/>
    </location>
</feature>
<proteinExistence type="predicted"/>
<gene>
    <name evidence="3" type="primary">LOC102979674</name>
</gene>
<dbReference type="KEGG" id="pcad:102979674"/>
<name>A0A9W2WFY1_PHYMC</name>